<keyword evidence="8" id="KW-1185">Reference proteome</keyword>
<feature type="transmembrane region" description="Helical" evidence="6">
    <location>
        <begin position="69"/>
        <end position="89"/>
    </location>
</feature>
<dbReference type="Proteomes" id="UP000030745">
    <property type="component" value="Unassembled WGS sequence"/>
</dbReference>
<name>A0A067CCA1_SAPPC</name>
<dbReference type="STRING" id="695850.A0A067CCA1"/>
<protein>
    <submittedName>
        <fullName evidence="7">Uncharacterized protein</fullName>
    </submittedName>
</protein>
<reference evidence="7 8" key="1">
    <citation type="journal article" date="2013" name="PLoS Genet.">
        <title>Distinctive expansion of potential virulence genes in the genome of the oomycete fish pathogen Saprolegnia parasitica.</title>
        <authorList>
            <person name="Jiang R.H."/>
            <person name="de Bruijn I."/>
            <person name="Haas B.J."/>
            <person name="Belmonte R."/>
            <person name="Lobach L."/>
            <person name="Christie J."/>
            <person name="van den Ackerveken G."/>
            <person name="Bottin A."/>
            <person name="Bulone V."/>
            <person name="Diaz-Moreno S.M."/>
            <person name="Dumas B."/>
            <person name="Fan L."/>
            <person name="Gaulin E."/>
            <person name="Govers F."/>
            <person name="Grenville-Briggs L.J."/>
            <person name="Horner N.R."/>
            <person name="Levin J.Z."/>
            <person name="Mammella M."/>
            <person name="Meijer H.J."/>
            <person name="Morris P."/>
            <person name="Nusbaum C."/>
            <person name="Oome S."/>
            <person name="Phillips A.J."/>
            <person name="van Rooyen D."/>
            <person name="Rzeszutek E."/>
            <person name="Saraiva M."/>
            <person name="Secombes C.J."/>
            <person name="Seidl M.F."/>
            <person name="Snel B."/>
            <person name="Stassen J.H."/>
            <person name="Sykes S."/>
            <person name="Tripathy S."/>
            <person name="van den Berg H."/>
            <person name="Vega-Arreguin J.C."/>
            <person name="Wawra S."/>
            <person name="Young S.K."/>
            <person name="Zeng Q."/>
            <person name="Dieguez-Uribeondo J."/>
            <person name="Russ C."/>
            <person name="Tyler B.M."/>
            <person name="van West P."/>
        </authorList>
    </citation>
    <scope>NUCLEOTIDE SEQUENCE [LARGE SCALE GENOMIC DNA]</scope>
    <source>
        <strain evidence="7 8">CBS 223.65</strain>
    </source>
</reference>
<evidence type="ECO:0000256" key="3">
    <source>
        <dbReference type="ARBA" id="ARBA00022692"/>
    </source>
</evidence>
<keyword evidence="5 6" id="KW-0472">Membrane</keyword>
<dbReference type="EMBL" id="KK583242">
    <property type="protein sequence ID" value="KDO24452.1"/>
    <property type="molecule type" value="Genomic_DNA"/>
</dbReference>
<dbReference type="GO" id="GO:0030026">
    <property type="term" value="P:intracellular manganese ion homeostasis"/>
    <property type="evidence" value="ECO:0007669"/>
    <property type="project" value="InterPro"/>
</dbReference>
<organism evidence="7 8">
    <name type="scientific">Saprolegnia parasitica (strain CBS 223.65)</name>
    <dbReference type="NCBI Taxonomy" id="695850"/>
    <lineage>
        <taxon>Eukaryota</taxon>
        <taxon>Sar</taxon>
        <taxon>Stramenopiles</taxon>
        <taxon>Oomycota</taxon>
        <taxon>Saprolegniomycetes</taxon>
        <taxon>Saprolegniales</taxon>
        <taxon>Saprolegniaceae</taxon>
        <taxon>Saprolegnia</taxon>
    </lineage>
</organism>
<gene>
    <name evidence="7" type="ORF">SPRG_20855</name>
</gene>
<dbReference type="RefSeq" id="XP_012204889.1">
    <property type="nucleotide sequence ID" value="XM_012349499.1"/>
</dbReference>
<evidence type="ECO:0000256" key="1">
    <source>
        <dbReference type="ARBA" id="ARBA00004127"/>
    </source>
</evidence>
<dbReference type="GO" id="GO:0005384">
    <property type="term" value="F:manganese ion transmembrane transporter activity"/>
    <property type="evidence" value="ECO:0007669"/>
    <property type="project" value="InterPro"/>
</dbReference>
<feature type="transmembrane region" description="Helical" evidence="6">
    <location>
        <begin position="142"/>
        <end position="167"/>
    </location>
</feature>
<dbReference type="InterPro" id="IPR008217">
    <property type="entry name" value="Ccc1_fam"/>
</dbReference>
<sequence length="171" mass="18361">MSRQMAELDNFPEGEKEEMVQLYAAKGMSIPDATAVIDLMSKYEHFFVDIMMIEELSLLPPSTVISSRFVGLMTCAGGLVLGLVPLVLLHASHSLLHVHQALSAWGLMTTLVATSAALLRVYTFTGAEHTKTYACGRLQMQLPYAIETFGGTFAAMGGAACVAAAICRLTS</sequence>
<dbReference type="KEGG" id="spar:SPRG_20855"/>
<dbReference type="VEuPathDB" id="FungiDB:SPRG_20855"/>
<evidence type="ECO:0000256" key="5">
    <source>
        <dbReference type="ARBA" id="ARBA00023136"/>
    </source>
</evidence>
<keyword evidence="4 6" id="KW-1133">Transmembrane helix</keyword>
<evidence type="ECO:0000313" key="8">
    <source>
        <dbReference type="Proteomes" id="UP000030745"/>
    </source>
</evidence>
<proteinExistence type="inferred from homology"/>
<accession>A0A067CCA1</accession>
<keyword evidence="3 6" id="KW-0812">Transmembrane</keyword>
<comment type="subcellular location">
    <subcellularLocation>
        <location evidence="1">Endomembrane system</location>
        <topology evidence="1">Multi-pass membrane protein</topology>
    </subcellularLocation>
</comment>
<dbReference type="AlphaFoldDB" id="A0A067CCA1"/>
<feature type="transmembrane region" description="Helical" evidence="6">
    <location>
        <begin position="101"/>
        <end position="122"/>
    </location>
</feature>
<evidence type="ECO:0000256" key="2">
    <source>
        <dbReference type="ARBA" id="ARBA00007049"/>
    </source>
</evidence>
<evidence type="ECO:0000256" key="6">
    <source>
        <dbReference type="SAM" id="Phobius"/>
    </source>
</evidence>
<evidence type="ECO:0000256" key="4">
    <source>
        <dbReference type="ARBA" id="ARBA00022989"/>
    </source>
</evidence>
<dbReference type="Pfam" id="PF01988">
    <property type="entry name" value="VIT1"/>
    <property type="match status" value="1"/>
</dbReference>
<dbReference type="GO" id="GO:0012505">
    <property type="term" value="C:endomembrane system"/>
    <property type="evidence" value="ECO:0007669"/>
    <property type="project" value="UniProtKB-SubCell"/>
</dbReference>
<dbReference type="OrthoDB" id="73465at2759"/>
<evidence type="ECO:0000313" key="7">
    <source>
        <dbReference type="EMBL" id="KDO24452.1"/>
    </source>
</evidence>
<comment type="similarity">
    <text evidence="2">Belongs to the CCC1 family.</text>
</comment>
<dbReference type="GeneID" id="24141859"/>